<accession>A0A9P1DEA3</accession>
<protein>
    <recommendedName>
        <fullName evidence="2">Ubiquitin-like domain-containing protein</fullName>
    </recommendedName>
</protein>
<feature type="compositionally biased region" description="Polar residues" evidence="1">
    <location>
        <begin position="1030"/>
        <end position="1046"/>
    </location>
</feature>
<feature type="region of interest" description="Disordered" evidence="1">
    <location>
        <begin position="955"/>
        <end position="1094"/>
    </location>
</feature>
<feature type="region of interest" description="Disordered" evidence="1">
    <location>
        <begin position="100"/>
        <end position="131"/>
    </location>
</feature>
<comment type="caution">
    <text evidence="3">The sequence shown here is derived from an EMBL/GenBank/DDBJ whole genome shotgun (WGS) entry which is preliminary data.</text>
</comment>
<dbReference type="OrthoDB" id="437901at2759"/>
<dbReference type="EMBL" id="CAMXCT020004181">
    <property type="protein sequence ID" value="CAL1161400.1"/>
    <property type="molecule type" value="Genomic_DNA"/>
</dbReference>
<dbReference type="Pfam" id="PF00240">
    <property type="entry name" value="ubiquitin"/>
    <property type="match status" value="1"/>
</dbReference>
<dbReference type="Proteomes" id="UP001152797">
    <property type="component" value="Unassembled WGS sequence"/>
</dbReference>
<dbReference type="EMBL" id="CAMXCT010004181">
    <property type="protein sequence ID" value="CAI4008025.1"/>
    <property type="molecule type" value="Genomic_DNA"/>
</dbReference>
<name>A0A9P1DEA3_9DINO</name>
<evidence type="ECO:0000259" key="2">
    <source>
        <dbReference type="PROSITE" id="PS50053"/>
    </source>
</evidence>
<dbReference type="PROSITE" id="PS50053">
    <property type="entry name" value="UBIQUITIN_2"/>
    <property type="match status" value="1"/>
</dbReference>
<evidence type="ECO:0000313" key="5">
    <source>
        <dbReference type="Proteomes" id="UP001152797"/>
    </source>
</evidence>
<evidence type="ECO:0000313" key="4">
    <source>
        <dbReference type="EMBL" id="CAL4795337.1"/>
    </source>
</evidence>
<dbReference type="InterPro" id="IPR000626">
    <property type="entry name" value="Ubiquitin-like_dom"/>
</dbReference>
<evidence type="ECO:0000256" key="1">
    <source>
        <dbReference type="SAM" id="MobiDB-lite"/>
    </source>
</evidence>
<gene>
    <name evidence="3" type="ORF">C1SCF055_LOCUS33515</name>
</gene>
<feature type="compositionally biased region" description="Polar residues" evidence="1">
    <location>
        <begin position="107"/>
        <end position="117"/>
    </location>
</feature>
<dbReference type="InterPro" id="IPR029071">
    <property type="entry name" value="Ubiquitin-like_domsf"/>
</dbReference>
<proteinExistence type="predicted"/>
<reference evidence="4 5" key="2">
    <citation type="submission" date="2024-05" db="EMBL/GenBank/DDBJ databases">
        <authorList>
            <person name="Chen Y."/>
            <person name="Shah S."/>
            <person name="Dougan E. K."/>
            <person name="Thang M."/>
            <person name="Chan C."/>
        </authorList>
    </citation>
    <scope>NUCLEOTIDE SEQUENCE [LARGE SCALE GENOMIC DNA]</scope>
</reference>
<feature type="region of interest" description="Disordered" evidence="1">
    <location>
        <begin position="50"/>
        <end position="77"/>
    </location>
</feature>
<dbReference type="EMBL" id="CAMXCT030004181">
    <property type="protein sequence ID" value="CAL4795337.1"/>
    <property type="molecule type" value="Genomic_DNA"/>
</dbReference>
<dbReference type="SUPFAM" id="SSF54236">
    <property type="entry name" value="Ubiquitin-like"/>
    <property type="match status" value="1"/>
</dbReference>
<dbReference type="SMART" id="SM00213">
    <property type="entry name" value="UBQ"/>
    <property type="match status" value="1"/>
</dbReference>
<feature type="region of interest" description="Disordered" evidence="1">
    <location>
        <begin position="800"/>
        <end position="823"/>
    </location>
</feature>
<feature type="compositionally biased region" description="Basic and acidic residues" evidence="1">
    <location>
        <begin position="118"/>
        <end position="131"/>
    </location>
</feature>
<feature type="compositionally biased region" description="Polar residues" evidence="1">
    <location>
        <begin position="975"/>
        <end position="991"/>
    </location>
</feature>
<dbReference type="Gene3D" id="3.10.20.90">
    <property type="entry name" value="Phosphatidylinositol 3-kinase Catalytic Subunit, Chain A, domain 1"/>
    <property type="match status" value="1"/>
</dbReference>
<keyword evidence="5" id="KW-1185">Reference proteome</keyword>
<reference evidence="3" key="1">
    <citation type="submission" date="2022-10" db="EMBL/GenBank/DDBJ databases">
        <authorList>
            <person name="Chen Y."/>
            <person name="Dougan E. K."/>
            <person name="Chan C."/>
            <person name="Rhodes N."/>
            <person name="Thang M."/>
        </authorList>
    </citation>
    <scope>NUCLEOTIDE SEQUENCE</scope>
</reference>
<organism evidence="3">
    <name type="scientific">Cladocopium goreaui</name>
    <dbReference type="NCBI Taxonomy" id="2562237"/>
    <lineage>
        <taxon>Eukaryota</taxon>
        <taxon>Sar</taxon>
        <taxon>Alveolata</taxon>
        <taxon>Dinophyceae</taxon>
        <taxon>Suessiales</taxon>
        <taxon>Symbiodiniaceae</taxon>
        <taxon>Cladocopium</taxon>
    </lineage>
</organism>
<sequence>MALAESMMNMADDMERVKQLATRDVDECNECDTDEELDSREAEANLPAVATAIAESPGSPGSPGLPGSPGDRGSGVMKEAKEGLVRTGLMALEAQSDDELLGLAPRSQPTRRQNKTWQLEEEKIEEDRRAAEEALQAHLEERRQMAEDEAALAEARRAADQAMKVYVKEERRRIAEAEAALSEARRAALQAQLEERRIEEARVERESSEEAFWNPLQAQLEEERKRFAQEAAREQARRATEEARLEEERRRLAEEAAQEEARRIAEEERLEEERKRLAEEEAAREQARRAAEEARLEEERRRLAEEAAQEEARRIAEEERLEEERKRLAEEEAAREQARRAAEEARLEEERRRLAEEEAAQEEARRIAEEERLEEERKRLAEEEAAREQARRAAEEARLEEERRRLAEEAAQEEARRIAEEERLEEERKRLAEEEAAREQARRAAEEAAQEEARRIAEEERLEEERKRLAEEEAGREQAIRAAEEARLEEERRRLAEEAAQEEARRIAEEERLEEERKRLAEEEAGREQAIRAAEEARLEEERRRLAEEAAQEEARRIAEEERLEEERKRLAEEEAGREQAIRAAEEARLEEERRRLAEEAAQEEARRIAEEERLEEERKRLAEEEAAREQARRAAEEARLEEERRRLAEEAAQEEARRIAEEERLEEERKRLAEEEAAREQARRAAEEARLEEERRRLAEEAAQEEARRIAEEERLEEERKRLAEEEAAQEEARRIAEEERLEEERKRLAEEEAAREQARRAAEEARLEEERRRLAEEAAQEEARRIAEEVLQQGERLEEERRRLAEEEASREQARRAAQEDMGKEFFTSPANTQTAEAAQCVDCDANRVCSACSRALQVFCALATGTREVPAIRTENVWDCGGGATDRADPCGPCVPCPCVSEWPTALAMTSSNWATTRTSLLALAAPPGDRKVEELKSRQQDTIEIPWGQMLERGDRQPSSEKANAMETLESRASSPAKSMLNNTRSPWSDHREAVESPRSLRGQVLERGDWQPSSEKANAMETLESRASSPAKSMLNNTRSPWSDHREAVESPRSLRGQVLERGDWQPSSEKANAMETLESRASSPAKSMPRSIAANFLTFQESEPRVVPESPRLVPSPVNSSVVARRLRQKVYGLRGSASAKGLSAVEAEAEVQGASPEGLVSVHFPMRKRHHGKAVKGRFEKTWQRTQAKLAQRHGKTFEWPDLCISSCIEGLDGAPAFNLAWGASDLTRHHAISRQPDLIVFPPDRDVGLELQCMPLAAHDVTVAADPSRGQNIGLEAFSDLSWQSLCSAGVGQVLYAIGPPTLFASVEKCVTWCKDFLLTLAMRKRRLESTSPAWLRAIRWPCGFVHGNGKRRAGAPLETSWSLFCHPTTKAQELKFLSSFRAFERQLILVGPRTVHSCVLPLKRVVDKNFASGRYCVKSEATESSELKMNSSSSQSFQVDDPQSKTVGALKQQLFADALKAQRFVRFIAGGRILEDTSSLDKCNLGPESHIHVSISGKSQNGAQTMPSAAVAQAQTSQVERDSDLQECVALVQKISELPCDGRLRNGLSLCTAKASALVLKHVSVACSFDVFGDAFGEFLSAEPTKIVR</sequence>
<feature type="region of interest" description="Disordered" evidence="1">
    <location>
        <begin position="224"/>
        <end position="770"/>
    </location>
</feature>
<feature type="domain" description="Ubiquitin-like" evidence="2">
    <location>
        <begin position="1434"/>
        <end position="1509"/>
    </location>
</feature>
<evidence type="ECO:0000313" key="3">
    <source>
        <dbReference type="EMBL" id="CAI4008025.1"/>
    </source>
</evidence>